<keyword evidence="9" id="KW-1185">Reference proteome</keyword>
<proteinExistence type="inferred from homology"/>
<organism evidence="8 9">
    <name type="scientific">Bacillus xiapuensis</name>
    <dbReference type="NCBI Taxonomy" id="2014075"/>
    <lineage>
        <taxon>Bacteria</taxon>
        <taxon>Bacillati</taxon>
        <taxon>Bacillota</taxon>
        <taxon>Bacilli</taxon>
        <taxon>Bacillales</taxon>
        <taxon>Bacillaceae</taxon>
        <taxon>Bacillus</taxon>
    </lineage>
</organism>
<dbReference type="PIRSF" id="PIRSF018968">
    <property type="entry name" value="ABC_permease_BceB"/>
    <property type="match status" value="1"/>
</dbReference>
<dbReference type="RefSeq" id="WP_327968444.1">
    <property type="nucleotide sequence ID" value="NZ_JARMQG010000168.1"/>
</dbReference>
<dbReference type="Pfam" id="PF02687">
    <property type="entry name" value="FtsX"/>
    <property type="match status" value="1"/>
</dbReference>
<evidence type="ECO:0000256" key="3">
    <source>
        <dbReference type="ARBA" id="ARBA00022692"/>
    </source>
</evidence>
<dbReference type="EMBL" id="JARMQG010000168">
    <property type="protein sequence ID" value="MED3563398.1"/>
    <property type="molecule type" value="Genomic_DNA"/>
</dbReference>
<dbReference type="Proteomes" id="UP001330749">
    <property type="component" value="Unassembled WGS sequence"/>
</dbReference>
<evidence type="ECO:0000256" key="4">
    <source>
        <dbReference type="ARBA" id="ARBA00022989"/>
    </source>
</evidence>
<feature type="transmembrane region" description="Helical" evidence="6">
    <location>
        <begin position="584"/>
        <end position="602"/>
    </location>
</feature>
<evidence type="ECO:0000256" key="5">
    <source>
        <dbReference type="ARBA" id="ARBA00023136"/>
    </source>
</evidence>
<feature type="transmembrane region" description="Helical" evidence="6">
    <location>
        <begin position="153"/>
        <end position="175"/>
    </location>
</feature>
<keyword evidence="5 6" id="KW-0472">Membrane</keyword>
<reference evidence="8 9" key="1">
    <citation type="submission" date="2023-03" db="EMBL/GenBank/DDBJ databases">
        <title>Bacillus Genome Sequencing.</title>
        <authorList>
            <person name="Dunlap C."/>
        </authorList>
    </citation>
    <scope>NUCLEOTIDE SEQUENCE [LARGE SCALE GENOMIC DNA]</scope>
    <source>
        <strain evidence="8 9">B-14544</strain>
    </source>
</reference>
<feature type="transmembrane region" description="Helical" evidence="6">
    <location>
        <begin position="109"/>
        <end position="133"/>
    </location>
</feature>
<dbReference type="PANTHER" id="PTHR46795">
    <property type="entry name" value="ABC TRANSPORTER PERMEASE-RELATED-RELATED"/>
    <property type="match status" value="1"/>
</dbReference>
<evidence type="ECO:0000256" key="6">
    <source>
        <dbReference type="PIRNR" id="PIRNR018968"/>
    </source>
</evidence>
<feature type="domain" description="ABC3 transporter permease C-terminal" evidence="7">
    <location>
        <begin position="60"/>
        <end position="179"/>
    </location>
</feature>
<feature type="transmembrane region" description="Helical" evidence="6">
    <location>
        <begin position="527"/>
        <end position="549"/>
    </location>
</feature>
<feature type="transmembrane region" description="Helical" evidence="6">
    <location>
        <begin position="196"/>
        <end position="218"/>
    </location>
</feature>
<feature type="transmembrane region" description="Helical" evidence="6">
    <location>
        <begin position="233"/>
        <end position="252"/>
    </location>
</feature>
<gene>
    <name evidence="8" type="ORF">P4447_13230</name>
</gene>
<keyword evidence="4 6" id="KW-1133">Transmembrane helix</keyword>
<evidence type="ECO:0000313" key="8">
    <source>
        <dbReference type="EMBL" id="MED3563398.1"/>
    </source>
</evidence>
<dbReference type="InterPro" id="IPR027022">
    <property type="entry name" value="ABC_permease_BceB-typ"/>
</dbReference>
<evidence type="ECO:0000313" key="9">
    <source>
        <dbReference type="Proteomes" id="UP001330749"/>
    </source>
</evidence>
<name>A0ABU6NAZ3_9BACI</name>
<comment type="similarity">
    <text evidence="6">Belongs to the ABC-4 integral membrane protein family.</text>
</comment>
<keyword evidence="6" id="KW-0813">Transport</keyword>
<comment type="caution">
    <text evidence="8">The sequence shown here is derived from an EMBL/GenBank/DDBJ whole genome shotgun (WGS) entry which is preliminary data.</text>
</comment>
<accession>A0ABU6NAZ3</accession>
<comment type="subcellular location">
    <subcellularLocation>
        <location evidence="1 6">Cell membrane</location>
        <topology evidence="1 6">Multi-pass membrane protein</topology>
    </subcellularLocation>
</comment>
<keyword evidence="2 6" id="KW-1003">Cell membrane</keyword>
<feature type="transmembrane region" description="Helical" evidence="6">
    <location>
        <begin position="18"/>
        <end position="35"/>
    </location>
</feature>
<feature type="transmembrane region" description="Helical" evidence="6">
    <location>
        <begin position="55"/>
        <end position="75"/>
    </location>
</feature>
<dbReference type="InterPro" id="IPR052536">
    <property type="entry name" value="ABC-4_Integral_Memb_Prot"/>
</dbReference>
<sequence>MSINHLIIRNLKKNLKNYYLYVFALVFSVALYFAFVTLQYDPAMDATKGSIKGAAAIRAASVLLVAIVAIFLLYANTIFIKRRSKEIGLFQLIGMTKSRIFGILSTENFFLYFGSLVIGIFLGFSFSRFIMMILLKVTQVDADAALRFSPQALVQTLIVFGTIYLLIMMMNYIFIKKQSILALFRITSSTEQKVKKLSIWEILMGITGMILIAVGYYVSSKLFGGDFTTINELFMAMIGILGSVIIGTYLFYKGSVSFIFHLIRKKKDGYLNINEVLSLSSIMFRMKSNALLLTIITTVSALAIGLLSLSYISYYSAEKLAENNVAADFALTKTKDAEQFKKALKENHLPFNEKRVEVIQVNADLSTIMETELQGLPHNPGSVPLPVVSDKAVDMDLSPEETIFTGYNDLLQSFMSLKDSGQIKLRGQSENISLQYKGLEKEFIVSRYFTGGGLPVAVVNDSVFKQLKNNLDPSIQRESSLFIGITLKDEEHVKKANDLFKEMFGDENNSMDSRLEMSNLQKHTMGLIMFIVSFLGLTFLITSGCILYFKQMGESEEEMPSYTILRKLGFTRGDLVKGIRGKQLFSFGIPLLIGLSHSYFAVKSGWFLFGTELWTPMIVVIVVYATLYSIFGMLSVQYYKKVIKEAL</sequence>
<feature type="transmembrane region" description="Helical" evidence="6">
    <location>
        <begin position="614"/>
        <end position="634"/>
    </location>
</feature>
<evidence type="ECO:0000256" key="2">
    <source>
        <dbReference type="ARBA" id="ARBA00022475"/>
    </source>
</evidence>
<feature type="transmembrane region" description="Helical" evidence="6">
    <location>
        <begin position="290"/>
        <end position="314"/>
    </location>
</feature>
<dbReference type="InterPro" id="IPR003838">
    <property type="entry name" value="ABC3_permease_C"/>
</dbReference>
<evidence type="ECO:0000259" key="7">
    <source>
        <dbReference type="Pfam" id="PF02687"/>
    </source>
</evidence>
<dbReference type="PANTHER" id="PTHR46795:SF3">
    <property type="entry name" value="ABC TRANSPORTER PERMEASE"/>
    <property type="match status" value="1"/>
</dbReference>
<keyword evidence="3 6" id="KW-0812">Transmembrane</keyword>
<protein>
    <submittedName>
        <fullName evidence="8">ABC transporter permease</fullName>
    </submittedName>
</protein>
<evidence type="ECO:0000256" key="1">
    <source>
        <dbReference type="ARBA" id="ARBA00004651"/>
    </source>
</evidence>